<dbReference type="GO" id="GO:0005524">
    <property type="term" value="F:ATP binding"/>
    <property type="evidence" value="ECO:0007669"/>
    <property type="project" value="UniProtKB-KW"/>
</dbReference>
<name>A0A7C2Z3E3_9CREN</name>
<dbReference type="GO" id="GO:0015408">
    <property type="term" value="F:ABC-type ferric iron transporter activity"/>
    <property type="evidence" value="ECO:0007669"/>
    <property type="project" value="InterPro"/>
</dbReference>
<evidence type="ECO:0000256" key="5">
    <source>
        <dbReference type="ARBA" id="ARBA00022505"/>
    </source>
</evidence>
<evidence type="ECO:0000256" key="14">
    <source>
        <dbReference type="ARBA" id="ARBA00041133"/>
    </source>
</evidence>
<dbReference type="Pfam" id="PF08402">
    <property type="entry name" value="TOBE_2"/>
    <property type="match status" value="1"/>
</dbReference>
<dbReference type="Pfam" id="PF00005">
    <property type="entry name" value="ABC_tran"/>
    <property type="match status" value="1"/>
</dbReference>
<dbReference type="PROSITE" id="PS50893">
    <property type="entry name" value="ABC_TRANSPORTER_2"/>
    <property type="match status" value="1"/>
</dbReference>
<evidence type="ECO:0000256" key="7">
    <source>
        <dbReference type="ARBA" id="ARBA00022840"/>
    </source>
</evidence>
<dbReference type="PROSITE" id="PS00211">
    <property type="entry name" value="ABC_TRANSPORTER_1"/>
    <property type="match status" value="1"/>
</dbReference>
<keyword evidence="2" id="KW-0813">Transport</keyword>
<evidence type="ECO:0000313" key="18">
    <source>
        <dbReference type="EMBL" id="HEU97301.1"/>
    </source>
</evidence>
<dbReference type="InterPro" id="IPR015853">
    <property type="entry name" value="ABC_transpr_FbpC"/>
</dbReference>
<comment type="subunit">
    <text evidence="12">The complex is composed of two ATP-binding proteins (WtpC), two transmembrane proteins (WtpB) and a solute-binding protein (WtpA).</text>
</comment>
<dbReference type="GO" id="GO:0016887">
    <property type="term" value="F:ATP hydrolysis activity"/>
    <property type="evidence" value="ECO:0007669"/>
    <property type="project" value="InterPro"/>
</dbReference>
<dbReference type="SMART" id="SM00382">
    <property type="entry name" value="AAA"/>
    <property type="match status" value="1"/>
</dbReference>
<comment type="subcellular location">
    <subcellularLocation>
        <location evidence="1">Cell membrane</location>
    </subcellularLocation>
</comment>
<organism evidence="18">
    <name type="scientific">Fervidicoccus fontis</name>
    <dbReference type="NCBI Taxonomy" id="683846"/>
    <lineage>
        <taxon>Archaea</taxon>
        <taxon>Thermoproteota</taxon>
        <taxon>Thermoprotei</taxon>
        <taxon>Fervidicoccales</taxon>
        <taxon>Fervidicoccaceae</taxon>
        <taxon>Fervidicoccus</taxon>
    </lineage>
</organism>
<dbReference type="InterPro" id="IPR013611">
    <property type="entry name" value="Transp-assoc_OB_typ2"/>
</dbReference>
<dbReference type="GO" id="GO:0043190">
    <property type="term" value="C:ATP-binding cassette (ABC) transporter complex"/>
    <property type="evidence" value="ECO:0007669"/>
    <property type="project" value="InterPro"/>
</dbReference>
<evidence type="ECO:0000256" key="13">
    <source>
        <dbReference type="ARBA" id="ARBA00039025"/>
    </source>
</evidence>
<keyword evidence="4" id="KW-0410">Iron transport</keyword>
<keyword evidence="10" id="KW-0472">Membrane</keyword>
<sequence length="356" mass="40124">MRWEVLKVEDLWARYSKKQSYILKGIDFSLKGGEIVGVLGPSGSGKSTLLKTIAGIVPTERGRVYIDGKDVTNLPPNKRNLGVVFQSFALFPHMTVGENIAYGLKLRSIPLKERERKVEELLKLIGLEGFKDRYPSQLSGGQQQRVALARALAIDPPLILMDEPMSNIDPIFRSKLRQEVRRLLKEKNVTALYITHDRDDAFEISDRIAVMREGMLEQFGRPEDLVSRPKNRFVAEFLGMDNIVEVKCDDSCKDEGEVISLHSESYSIALPKHSLSKGSIVFGISKQKLRIEESKPRDPSWMFGRVVDITFIGSGYSVLFETKLGDIKVFSPDVEKISVGRELYVSFSPRDVVFIG</sequence>
<keyword evidence="5" id="KW-0500">Molybdenum</keyword>
<evidence type="ECO:0000256" key="16">
    <source>
        <dbReference type="ARBA" id="ARBA00057369"/>
    </source>
</evidence>
<dbReference type="InterPro" id="IPR008995">
    <property type="entry name" value="Mo/tungstate-bd_C_term_dom"/>
</dbReference>
<keyword evidence="3" id="KW-1003">Cell membrane</keyword>
<dbReference type="Proteomes" id="UP000885664">
    <property type="component" value="Unassembled WGS sequence"/>
</dbReference>
<accession>A0A7C2Z3E3</accession>
<evidence type="ECO:0000256" key="6">
    <source>
        <dbReference type="ARBA" id="ARBA00022741"/>
    </source>
</evidence>
<comment type="catalytic activity">
    <reaction evidence="15">
        <text>tungstate(in) + ATP + H2O = tungstate(out) + ADP + phosphate + H(+)</text>
        <dbReference type="Rhea" id="RHEA:35027"/>
        <dbReference type="ChEBI" id="CHEBI:15377"/>
        <dbReference type="ChEBI" id="CHEBI:15378"/>
        <dbReference type="ChEBI" id="CHEBI:30616"/>
        <dbReference type="ChEBI" id="CHEBI:43474"/>
        <dbReference type="ChEBI" id="CHEBI:46502"/>
        <dbReference type="ChEBI" id="CHEBI:456216"/>
        <dbReference type="EC" id="7.3.2.6"/>
    </reaction>
</comment>
<evidence type="ECO:0000256" key="9">
    <source>
        <dbReference type="ARBA" id="ARBA00023065"/>
    </source>
</evidence>
<evidence type="ECO:0000256" key="2">
    <source>
        <dbReference type="ARBA" id="ARBA00022448"/>
    </source>
</evidence>
<comment type="function">
    <text evidence="16">Part of the ABC transporter complex WtpABC involved in molybdate/tungstate import. Responsible for energy coupling to the transport system.</text>
</comment>
<dbReference type="EC" id="7.3.2.6" evidence="13"/>
<evidence type="ECO:0000256" key="3">
    <source>
        <dbReference type="ARBA" id="ARBA00022475"/>
    </source>
</evidence>
<dbReference type="SUPFAM" id="SSF52540">
    <property type="entry name" value="P-loop containing nucleoside triphosphate hydrolases"/>
    <property type="match status" value="1"/>
</dbReference>
<evidence type="ECO:0000256" key="8">
    <source>
        <dbReference type="ARBA" id="ARBA00023004"/>
    </source>
</evidence>
<evidence type="ECO:0000256" key="11">
    <source>
        <dbReference type="ARBA" id="ARBA00038307"/>
    </source>
</evidence>
<dbReference type="InterPro" id="IPR017871">
    <property type="entry name" value="ABC_transporter-like_CS"/>
</dbReference>
<keyword evidence="9" id="KW-0406">Ion transport</keyword>
<protein>
    <recommendedName>
        <fullName evidence="14">Molybdate/tungstate import ATP-binding protein WtpC</fullName>
        <ecNumber evidence="13">7.3.2.6</ecNumber>
    </recommendedName>
</protein>
<dbReference type="GO" id="GO:1901238">
    <property type="term" value="F:ABC-type tungstate transporter activity"/>
    <property type="evidence" value="ECO:0007669"/>
    <property type="project" value="UniProtKB-EC"/>
</dbReference>
<dbReference type="InterPro" id="IPR003439">
    <property type="entry name" value="ABC_transporter-like_ATP-bd"/>
</dbReference>
<dbReference type="EMBL" id="DSFE01000010">
    <property type="protein sequence ID" value="HEU97301.1"/>
    <property type="molecule type" value="Genomic_DNA"/>
</dbReference>
<evidence type="ECO:0000256" key="4">
    <source>
        <dbReference type="ARBA" id="ARBA00022496"/>
    </source>
</evidence>
<dbReference type="CDD" id="cd03259">
    <property type="entry name" value="ABC_Carb_Solutes_like"/>
    <property type="match status" value="1"/>
</dbReference>
<keyword evidence="7 18" id="KW-0067">ATP-binding</keyword>
<keyword evidence="6" id="KW-0547">Nucleotide-binding</keyword>
<dbReference type="FunFam" id="3.40.50.300:FF:000425">
    <property type="entry name" value="Probable ABC transporter, ATP-binding subunit"/>
    <property type="match status" value="1"/>
</dbReference>
<dbReference type="PANTHER" id="PTHR42781">
    <property type="entry name" value="SPERMIDINE/PUTRESCINE IMPORT ATP-BINDING PROTEIN POTA"/>
    <property type="match status" value="1"/>
</dbReference>
<dbReference type="InterPro" id="IPR027417">
    <property type="entry name" value="P-loop_NTPase"/>
</dbReference>
<evidence type="ECO:0000256" key="10">
    <source>
        <dbReference type="ARBA" id="ARBA00023136"/>
    </source>
</evidence>
<comment type="similarity">
    <text evidence="11">Belongs to the ABC transporter superfamily. Sulfate/tungstate importer (TC 3.A.1.6) family.</text>
</comment>
<dbReference type="Gene3D" id="3.40.50.300">
    <property type="entry name" value="P-loop containing nucleotide triphosphate hydrolases"/>
    <property type="match status" value="1"/>
</dbReference>
<dbReference type="AlphaFoldDB" id="A0A7C2Z3E3"/>
<evidence type="ECO:0000256" key="1">
    <source>
        <dbReference type="ARBA" id="ARBA00004236"/>
    </source>
</evidence>
<gene>
    <name evidence="18" type="ORF">ENO36_00395</name>
</gene>
<feature type="domain" description="ABC transporter" evidence="17">
    <location>
        <begin position="6"/>
        <end position="238"/>
    </location>
</feature>
<dbReference type="InterPro" id="IPR003593">
    <property type="entry name" value="AAA+_ATPase"/>
</dbReference>
<evidence type="ECO:0000256" key="15">
    <source>
        <dbReference type="ARBA" id="ARBA00047936"/>
    </source>
</evidence>
<comment type="caution">
    <text evidence="18">The sequence shown here is derived from an EMBL/GenBank/DDBJ whole genome shotgun (WGS) entry which is preliminary data.</text>
</comment>
<reference evidence="18" key="1">
    <citation type="journal article" date="2020" name="mSystems">
        <title>Genome- and Community-Level Interaction Insights into Carbon Utilization and Element Cycling Functions of Hydrothermarchaeota in Hydrothermal Sediment.</title>
        <authorList>
            <person name="Zhou Z."/>
            <person name="Liu Y."/>
            <person name="Xu W."/>
            <person name="Pan J."/>
            <person name="Luo Z.H."/>
            <person name="Li M."/>
        </authorList>
    </citation>
    <scope>NUCLEOTIDE SEQUENCE [LARGE SCALE GENOMIC DNA]</scope>
    <source>
        <strain evidence="18">SpSt-1259</strain>
    </source>
</reference>
<dbReference type="InterPro" id="IPR050093">
    <property type="entry name" value="ABC_SmlMolc_Importer"/>
</dbReference>
<evidence type="ECO:0000259" key="17">
    <source>
        <dbReference type="PROSITE" id="PS50893"/>
    </source>
</evidence>
<keyword evidence="8" id="KW-0408">Iron</keyword>
<feature type="non-terminal residue" evidence="18">
    <location>
        <position position="356"/>
    </location>
</feature>
<proteinExistence type="inferred from homology"/>
<dbReference type="PANTHER" id="PTHR42781:SF4">
    <property type="entry name" value="SPERMIDINE_PUTRESCINE IMPORT ATP-BINDING PROTEIN POTA"/>
    <property type="match status" value="1"/>
</dbReference>
<dbReference type="SUPFAM" id="SSF50331">
    <property type="entry name" value="MOP-like"/>
    <property type="match status" value="1"/>
</dbReference>
<evidence type="ECO:0000256" key="12">
    <source>
        <dbReference type="ARBA" id="ARBA00038781"/>
    </source>
</evidence>